<gene>
    <name evidence="1" type="ORF">C7379_10611</name>
</gene>
<reference evidence="1 2" key="1">
    <citation type="submission" date="2018-05" db="EMBL/GenBank/DDBJ databases">
        <title>Genomic Encyclopedia of Type Strains, Phase IV (KMG-IV): sequencing the most valuable type-strain genomes for metagenomic binning, comparative biology and taxonomic classification.</title>
        <authorList>
            <person name="Goeker M."/>
        </authorList>
    </citation>
    <scope>NUCLEOTIDE SEQUENCE [LARGE SCALE GENOMIC DNA]</scope>
    <source>
        <strain evidence="1 2">DSM 100333</strain>
    </source>
</reference>
<dbReference type="Proteomes" id="UP000245870">
    <property type="component" value="Unassembled WGS sequence"/>
</dbReference>
<protein>
    <submittedName>
        <fullName evidence="1">Uncharacterized protein</fullName>
    </submittedName>
</protein>
<organism evidence="1 2">
    <name type="scientific">Hallella colorans</name>
    <dbReference type="NCBI Taxonomy" id="1703337"/>
    <lineage>
        <taxon>Bacteria</taxon>
        <taxon>Pseudomonadati</taxon>
        <taxon>Bacteroidota</taxon>
        <taxon>Bacteroidia</taxon>
        <taxon>Bacteroidales</taxon>
        <taxon>Prevotellaceae</taxon>
        <taxon>Hallella</taxon>
    </lineage>
</organism>
<accession>A0A2U0UFT1</accession>
<evidence type="ECO:0000313" key="2">
    <source>
        <dbReference type="Proteomes" id="UP000245870"/>
    </source>
</evidence>
<dbReference type="AlphaFoldDB" id="A0A2U0UFT1"/>
<dbReference type="EMBL" id="QENY01000006">
    <property type="protein sequence ID" value="PVX56441.1"/>
    <property type="molecule type" value="Genomic_DNA"/>
</dbReference>
<keyword evidence="2" id="KW-1185">Reference proteome</keyword>
<comment type="caution">
    <text evidence="1">The sequence shown here is derived from an EMBL/GenBank/DDBJ whole genome shotgun (WGS) entry which is preliminary data.</text>
</comment>
<sequence length="58" mass="6771">MKLYSHDEMLNRVLGSKNTSARNAYEQKTNRFLKKIKTLIEQKREVTGTHSGYPKNCL</sequence>
<name>A0A2U0UFT1_9BACT</name>
<evidence type="ECO:0000313" key="1">
    <source>
        <dbReference type="EMBL" id="PVX56441.1"/>
    </source>
</evidence>
<proteinExistence type="predicted"/>
<dbReference type="RefSeq" id="WP_229039241.1">
    <property type="nucleotide sequence ID" value="NZ_QENY01000006.1"/>
</dbReference>